<sequence>MPREGSRAGTAVAAQERDRTPGVPAAGPAPPCGRGDRGPSRALGNSGPRRQSRLSGGPVPPQQDRIGSIQSLVHVTGRRTHSSFPCFWVSRSPLYDSGAGHSAGNSVTEAEAEAPGASRSSEDWTQKATDPNSKTVRPPSSPD</sequence>
<evidence type="ECO:0000313" key="2">
    <source>
        <dbReference type="EMBL" id="KAK2087409.1"/>
    </source>
</evidence>
<keyword evidence="3" id="KW-1185">Reference proteome</keyword>
<proteinExistence type="predicted"/>
<feature type="region of interest" description="Disordered" evidence="1">
    <location>
        <begin position="1"/>
        <end position="65"/>
    </location>
</feature>
<accession>A0ABQ9TRK6</accession>
<name>A0ABQ9TRK6_SAGOE</name>
<protein>
    <submittedName>
        <fullName evidence="2">Uncharacterized protein</fullName>
    </submittedName>
</protein>
<comment type="caution">
    <text evidence="2">The sequence shown here is derived from an EMBL/GenBank/DDBJ whole genome shotgun (WGS) entry which is preliminary data.</text>
</comment>
<reference evidence="2 3" key="1">
    <citation type="submission" date="2023-05" db="EMBL/GenBank/DDBJ databases">
        <title>B98-5 Cell Line De Novo Hybrid Assembly: An Optical Mapping Approach.</title>
        <authorList>
            <person name="Kananen K."/>
            <person name="Auerbach J.A."/>
            <person name="Kautto E."/>
            <person name="Blachly J.S."/>
        </authorList>
    </citation>
    <scope>NUCLEOTIDE SEQUENCE [LARGE SCALE GENOMIC DNA]</scope>
    <source>
        <strain evidence="2">B95-8</strain>
        <tissue evidence="2">Cell line</tissue>
    </source>
</reference>
<gene>
    <name evidence="2" type="ORF">P7K49_033316</name>
</gene>
<feature type="region of interest" description="Disordered" evidence="1">
    <location>
        <begin position="91"/>
        <end position="143"/>
    </location>
</feature>
<organism evidence="2 3">
    <name type="scientific">Saguinus oedipus</name>
    <name type="common">Cotton-top tamarin</name>
    <name type="synonym">Oedipomidas oedipus</name>
    <dbReference type="NCBI Taxonomy" id="9490"/>
    <lineage>
        <taxon>Eukaryota</taxon>
        <taxon>Metazoa</taxon>
        <taxon>Chordata</taxon>
        <taxon>Craniata</taxon>
        <taxon>Vertebrata</taxon>
        <taxon>Euteleostomi</taxon>
        <taxon>Mammalia</taxon>
        <taxon>Eutheria</taxon>
        <taxon>Euarchontoglires</taxon>
        <taxon>Primates</taxon>
        <taxon>Haplorrhini</taxon>
        <taxon>Platyrrhini</taxon>
        <taxon>Cebidae</taxon>
        <taxon>Callitrichinae</taxon>
        <taxon>Saguinus</taxon>
    </lineage>
</organism>
<feature type="compositionally biased region" description="Polar residues" evidence="1">
    <location>
        <begin position="126"/>
        <end position="135"/>
    </location>
</feature>
<evidence type="ECO:0000256" key="1">
    <source>
        <dbReference type="SAM" id="MobiDB-lite"/>
    </source>
</evidence>
<dbReference type="Proteomes" id="UP001266305">
    <property type="component" value="Unassembled WGS sequence"/>
</dbReference>
<dbReference type="EMBL" id="JASSZA010000019">
    <property type="protein sequence ID" value="KAK2087409.1"/>
    <property type="molecule type" value="Genomic_DNA"/>
</dbReference>
<evidence type="ECO:0000313" key="3">
    <source>
        <dbReference type="Proteomes" id="UP001266305"/>
    </source>
</evidence>